<proteinExistence type="predicted"/>
<reference evidence="2" key="1">
    <citation type="journal article" date="2023" name="Mol. Biol. Evol.">
        <title>Third-Generation Sequencing Reveals the Adaptive Role of the Epigenome in Three Deep-Sea Polychaetes.</title>
        <authorList>
            <person name="Perez M."/>
            <person name="Aroh O."/>
            <person name="Sun Y."/>
            <person name="Lan Y."/>
            <person name="Juniper S.K."/>
            <person name="Young C.R."/>
            <person name="Angers B."/>
            <person name="Qian P.Y."/>
        </authorList>
    </citation>
    <scope>NUCLEOTIDE SEQUENCE</scope>
    <source>
        <strain evidence="2">P08H-3</strain>
    </source>
</reference>
<protein>
    <submittedName>
        <fullName evidence="2">Uncharacterized protein</fullName>
    </submittedName>
</protein>
<feature type="signal peptide" evidence="1">
    <location>
        <begin position="1"/>
        <end position="24"/>
    </location>
</feature>
<organism evidence="2 3">
    <name type="scientific">Paralvinella palmiformis</name>
    <dbReference type="NCBI Taxonomy" id="53620"/>
    <lineage>
        <taxon>Eukaryota</taxon>
        <taxon>Metazoa</taxon>
        <taxon>Spiralia</taxon>
        <taxon>Lophotrochozoa</taxon>
        <taxon>Annelida</taxon>
        <taxon>Polychaeta</taxon>
        <taxon>Sedentaria</taxon>
        <taxon>Canalipalpata</taxon>
        <taxon>Terebellida</taxon>
        <taxon>Terebelliformia</taxon>
        <taxon>Alvinellidae</taxon>
        <taxon>Paralvinella</taxon>
    </lineage>
</organism>
<keyword evidence="1" id="KW-0732">Signal</keyword>
<dbReference type="EMBL" id="JAODUP010000204">
    <property type="protein sequence ID" value="KAK2156842.1"/>
    <property type="molecule type" value="Genomic_DNA"/>
</dbReference>
<feature type="chain" id="PRO_5041929281" evidence="1">
    <location>
        <begin position="25"/>
        <end position="97"/>
    </location>
</feature>
<evidence type="ECO:0000313" key="3">
    <source>
        <dbReference type="Proteomes" id="UP001208570"/>
    </source>
</evidence>
<evidence type="ECO:0000256" key="1">
    <source>
        <dbReference type="SAM" id="SignalP"/>
    </source>
</evidence>
<evidence type="ECO:0000313" key="2">
    <source>
        <dbReference type="EMBL" id="KAK2156842.1"/>
    </source>
</evidence>
<dbReference type="Proteomes" id="UP001208570">
    <property type="component" value="Unassembled WGS sequence"/>
</dbReference>
<name>A0AAD9JQ20_9ANNE</name>
<sequence>MPNVHRFVMLVTFILVVLAVMATAFPLDLPVVRRAYFGAASSSQSRPMLCGKDDSQYVKCYLCGKQLSDGGIFERCCNPSQYTEIDYFCGLITGGPY</sequence>
<comment type="caution">
    <text evidence="2">The sequence shown here is derived from an EMBL/GenBank/DDBJ whole genome shotgun (WGS) entry which is preliminary data.</text>
</comment>
<keyword evidence="3" id="KW-1185">Reference proteome</keyword>
<dbReference type="AlphaFoldDB" id="A0AAD9JQ20"/>
<gene>
    <name evidence="2" type="ORF">LSH36_204g09016</name>
</gene>
<accession>A0AAD9JQ20</accession>